<proteinExistence type="inferred from homology"/>
<feature type="domain" description="Transglutaminase-like" evidence="10">
    <location>
        <begin position="314"/>
        <end position="407"/>
    </location>
</feature>
<dbReference type="PROSITE" id="PS00547">
    <property type="entry name" value="TRANSGLUTAMINASES"/>
    <property type="match status" value="1"/>
</dbReference>
<name>A0A1Y1KBJ8_PHOPY</name>
<dbReference type="Gene3D" id="2.60.40.10">
    <property type="entry name" value="Immunoglobulins"/>
    <property type="match status" value="3"/>
</dbReference>
<dbReference type="EC" id="2.3.2.13" evidence="6"/>
<reference evidence="12" key="3">
    <citation type="submission" date="2019-08" db="EMBL/GenBank/DDBJ databases">
        <authorList>
            <consortium name="Photinus pyralis genome working group"/>
            <person name="Fallon T.R."/>
            <person name="Sander Lower S.E."/>
            <person name="Weng J.-K."/>
        </authorList>
    </citation>
    <scope>NUCLEOTIDE SEQUENCE</scope>
    <source>
        <strain evidence="12">1611_PpyrPB1</strain>
        <tissue evidence="12">Whole body</tissue>
    </source>
</reference>
<evidence type="ECO:0000313" key="11">
    <source>
        <dbReference type="EMBL" id="JAV57838.1"/>
    </source>
</evidence>
<evidence type="ECO:0000256" key="3">
    <source>
        <dbReference type="ARBA" id="ARBA00022723"/>
    </source>
</evidence>
<dbReference type="SMART" id="SM00460">
    <property type="entry name" value="TGc"/>
    <property type="match status" value="1"/>
</dbReference>
<keyword evidence="2" id="KW-0808">Transferase</keyword>
<dbReference type="FunFam" id="2.60.40.10:FF:000090">
    <property type="entry name" value="Protein-glutamine gamma-glutamyltransferase 2"/>
    <property type="match status" value="1"/>
</dbReference>
<comment type="catalytic activity">
    <reaction evidence="7">
        <text>L-glutaminyl-[protein] + L-lysyl-[protein] = [protein]-L-lysyl-N(6)-5-L-glutamyl-[protein] + NH4(+)</text>
        <dbReference type="Rhea" id="RHEA:54816"/>
        <dbReference type="Rhea" id="RHEA-COMP:9752"/>
        <dbReference type="Rhea" id="RHEA-COMP:10207"/>
        <dbReference type="Rhea" id="RHEA-COMP:14005"/>
        <dbReference type="ChEBI" id="CHEBI:28938"/>
        <dbReference type="ChEBI" id="CHEBI:29969"/>
        <dbReference type="ChEBI" id="CHEBI:30011"/>
        <dbReference type="ChEBI" id="CHEBI:138370"/>
        <dbReference type="EC" id="2.3.2.13"/>
    </reaction>
</comment>
<dbReference type="Pfam" id="PF00927">
    <property type="entry name" value="Transglut_C"/>
    <property type="match status" value="2"/>
</dbReference>
<dbReference type="InterPro" id="IPR001102">
    <property type="entry name" value="Transglutaminase_N"/>
</dbReference>
<feature type="active site" evidence="8">
    <location>
        <position position="404"/>
    </location>
</feature>
<feature type="active site" evidence="8">
    <location>
        <position position="381"/>
    </location>
</feature>
<evidence type="ECO:0000256" key="9">
    <source>
        <dbReference type="PIRSR" id="PIRSR000459-2"/>
    </source>
</evidence>
<gene>
    <name evidence="12" type="ORF">PPYR_09557</name>
</gene>
<comment type="cofactor">
    <cofactor evidence="9">
        <name>Ca(2+)</name>
        <dbReference type="ChEBI" id="CHEBI:29108"/>
    </cofactor>
    <text evidence="9">Binds 1 Ca(2+) ion per subunit.</text>
</comment>
<dbReference type="InParanoid" id="A0A1Y1KBJ8"/>
<reference evidence="12 13" key="2">
    <citation type="journal article" date="2018" name="Elife">
        <title>Firefly genomes illuminate parallel origins of bioluminescence in beetles.</title>
        <authorList>
            <person name="Fallon T.R."/>
            <person name="Lower S.E."/>
            <person name="Chang C.H."/>
            <person name="Bessho-Uehara M."/>
            <person name="Martin G.J."/>
            <person name="Bewick A.J."/>
            <person name="Behringer M."/>
            <person name="Debat H.J."/>
            <person name="Wong I."/>
            <person name="Day J.C."/>
            <person name="Suvorov A."/>
            <person name="Silva C.J."/>
            <person name="Stanger-Hall K.F."/>
            <person name="Hall D.W."/>
            <person name="Schmitz R.J."/>
            <person name="Nelson D.R."/>
            <person name="Lewis S.M."/>
            <person name="Shigenobu S."/>
            <person name="Bybee S.M."/>
            <person name="Larracuente A.M."/>
            <person name="Oba Y."/>
            <person name="Weng J.K."/>
        </authorList>
    </citation>
    <scope>NUCLEOTIDE SEQUENCE [LARGE SCALE GENOMIC DNA]</scope>
    <source>
        <strain evidence="12">1611_PpyrPB1</strain>
        <tissue evidence="12">Whole body</tissue>
    </source>
</reference>
<reference evidence="11" key="1">
    <citation type="journal article" date="2016" name="Sci. Rep.">
        <title>Molecular characterization of firefly nuptial gifts: a multi-omics approach sheds light on postcopulatory sexual selection.</title>
        <authorList>
            <person name="Al-Wathiqui N."/>
            <person name="Fallon T.R."/>
            <person name="South A."/>
            <person name="Weng J.K."/>
            <person name="Lewis S.M."/>
        </authorList>
    </citation>
    <scope>NUCLEOTIDE SEQUENCE</scope>
</reference>
<protein>
    <recommendedName>
        <fullName evidence="6">protein-glutamine gamma-glutamyltransferase</fullName>
        <ecNumber evidence="6">2.3.2.13</ecNumber>
    </recommendedName>
</protein>
<dbReference type="InterPro" id="IPR038765">
    <property type="entry name" value="Papain-like_cys_pep_sf"/>
</dbReference>
<dbReference type="EMBL" id="GEZM01088908">
    <property type="protein sequence ID" value="JAV57838.1"/>
    <property type="molecule type" value="Transcribed_RNA"/>
</dbReference>
<dbReference type="InterPro" id="IPR002931">
    <property type="entry name" value="Transglutaminase-like"/>
</dbReference>
<dbReference type="FunFam" id="2.60.40.10:FF:002167">
    <property type="entry name" value="Transglutaminase, isoform B"/>
    <property type="match status" value="1"/>
</dbReference>
<comment type="similarity">
    <text evidence="1">Belongs to the transglutaminase superfamily. Transglutaminase family.</text>
</comment>
<feature type="binding site" evidence="9">
    <location>
        <position position="446"/>
    </location>
    <ligand>
        <name>Ca(2+)</name>
        <dbReference type="ChEBI" id="CHEBI:29108"/>
    </ligand>
</feature>
<evidence type="ECO:0000256" key="7">
    <source>
        <dbReference type="ARBA" id="ARBA00051843"/>
    </source>
</evidence>
<dbReference type="EMBL" id="VVIM01000006">
    <property type="protein sequence ID" value="KAB0798564.1"/>
    <property type="molecule type" value="Genomic_DNA"/>
</dbReference>
<dbReference type="InterPro" id="IPR036985">
    <property type="entry name" value="Transglutaminase-like_sf"/>
</dbReference>
<dbReference type="InterPro" id="IPR013783">
    <property type="entry name" value="Ig-like_fold"/>
</dbReference>
<dbReference type="PANTHER" id="PTHR11590:SF69">
    <property type="entry name" value="RE08173P"/>
    <property type="match status" value="1"/>
</dbReference>
<dbReference type="PIRSF" id="PIRSF000459">
    <property type="entry name" value="TGM_EBP42"/>
    <property type="match status" value="1"/>
</dbReference>
<organism evidence="11">
    <name type="scientific">Photinus pyralis</name>
    <name type="common">Common eastern firefly</name>
    <name type="synonym">Lampyris pyralis</name>
    <dbReference type="NCBI Taxonomy" id="7054"/>
    <lineage>
        <taxon>Eukaryota</taxon>
        <taxon>Metazoa</taxon>
        <taxon>Ecdysozoa</taxon>
        <taxon>Arthropoda</taxon>
        <taxon>Hexapoda</taxon>
        <taxon>Insecta</taxon>
        <taxon>Pterygota</taxon>
        <taxon>Neoptera</taxon>
        <taxon>Endopterygota</taxon>
        <taxon>Coleoptera</taxon>
        <taxon>Polyphaga</taxon>
        <taxon>Elateriformia</taxon>
        <taxon>Elateroidea</taxon>
        <taxon>Lampyridae</taxon>
        <taxon>Lampyrinae</taxon>
        <taxon>Photinus</taxon>
    </lineage>
</organism>
<dbReference type="Proteomes" id="UP000327044">
    <property type="component" value="Unassembled WGS sequence"/>
</dbReference>
<dbReference type="InterPro" id="IPR014756">
    <property type="entry name" value="Ig_E-set"/>
</dbReference>
<accession>A0A1Y1KBJ8</accession>
<evidence type="ECO:0000313" key="12">
    <source>
        <dbReference type="EMBL" id="KAB0798564.1"/>
    </source>
</evidence>
<dbReference type="Pfam" id="PF01841">
    <property type="entry name" value="Transglut_core"/>
    <property type="match status" value="1"/>
</dbReference>
<dbReference type="Pfam" id="PF00868">
    <property type="entry name" value="Transglut_N"/>
    <property type="match status" value="1"/>
</dbReference>
<dbReference type="InterPro" id="IPR013808">
    <property type="entry name" value="Transglutaminase_AS"/>
</dbReference>
<keyword evidence="4 9" id="KW-0106">Calcium</keyword>
<evidence type="ECO:0000256" key="6">
    <source>
        <dbReference type="ARBA" id="ARBA00024222"/>
    </source>
</evidence>
<dbReference type="InterPro" id="IPR050779">
    <property type="entry name" value="Transglutaminase"/>
</dbReference>
<evidence type="ECO:0000256" key="1">
    <source>
        <dbReference type="ARBA" id="ARBA00005968"/>
    </source>
</evidence>
<dbReference type="FunFam" id="3.90.260.10:FF:000001">
    <property type="entry name" value="Protein-glutamine gamma-glutamyltransferase 2"/>
    <property type="match status" value="1"/>
</dbReference>
<dbReference type="SUPFAM" id="SSF81296">
    <property type="entry name" value="E set domains"/>
    <property type="match status" value="1"/>
</dbReference>
<feature type="active site" evidence="8">
    <location>
        <position position="322"/>
    </location>
</feature>
<dbReference type="AlphaFoldDB" id="A0A1Y1KBJ8"/>
<sequence>MGVKECDGCFSCFRAKFSPNDEVPLHVLPKPKEADENAVQELKQADILIVRKIDPCIKLNGEAHHTSKYELMNRSIEPDLVVRRGQPFTIILALNRPYNEAKDAISFIFNVSDEESSFGHGTLICVPMIKQFNRHFPWNVICSSVEDNTVTVQITPASDCVVAKWRMEVDTKIIDGEAYSYSWETGIYILFNPWCKIDQVFLKHEEWREETVLNDVGLIYRGTFNRIRPCIWKYHQFEKDVLECSLYLIKHIGKIHGSFRADPVFIARALSAAVNSVDDNGAVMGNWSEDFSDGTAPTQWIGSMEILQKYYKKKKPVKYGQCWVFSGVLTTICRAVGIPCRPVTNYKSAHDTQNSLTLDYFMDANGKVIEDMNSDSIWNFHVWNEVWMQRPDLGKSYTGWQAIDATPQEQSDDMYRVGPSSVVAVKLGEVKRPYDTGFLFAEVNADKVYWRYTGPNEPLKLLGKDIHSIGKLIITKSPGRWDYEDITRVYKYPENAAEERATMFKALRQSENMFARYYLNDDFNDIDFSLEMRDDIKIGQPFAVTLVMRNVSKSKDYTVMVTLRIDAITYTGKVGECIKQDRFKVLVKAESSTELQTSAAYHEYSKKLMDQAAFNVGCLASVEDTNFEYYTQDEFRVRKPDIKIVLLGPPKQNQEVRVDVYVENPLPVPLKKCEFTIDAPGFEKKLTLRVKGVVAPGKKALVEFKFIPLKSGDQTIAATFKSSDLEDVDGFLNFNVEAAKLDNGQS</sequence>
<dbReference type="GO" id="GO:0046872">
    <property type="term" value="F:metal ion binding"/>
    <property type="evidence" value="ECO:0007669"/>
    <property type="project" value="UniProtKB-KW"/>
</dbReference>
<dbReference type="FunCoup" id="A0A1Y1KBJ8">
    <property type="interactions" value="44"/>
</dbReference>
<evidence type="ECO:0000256" key="5">
    <source>
        <dbReference type="ARBA" id="ARBA00023315"/>
    </source>
</evidence>
<feature type="binding site" evidence="9">
    <location>
        <position position="499"/>
    </location>
    <ligand>
        <name>Ca(2+)</name>
        <dbReference type="ChEBI" id="CHEBI:29108"/>
    </ligand>
</feature>
<keyword evidence="3 9" id="KW-0479">Metal-binding</keyword>
<dbReference type="GO" id="GO:0003810">
    <property type="term" value="F:protein-glutamine gamma-glutamyltransferase activity"/>
    <property type="evidence" value="ECO:0007669"/>
    <property type="project" value="UniProtKB-EC"/>
</dbReference>
<dbReference type="OrthoDB" id="437511at2759"/>
<dbReference type="SUPFAM" id="SSF54001">
    <property type="entry name" value="Cysteine proteinases"/>
    <property type="match status" value="1"/>
</dbReference>
<evidence type="ECO:0000256" key="2">
    <source>
        <dbReference type="ARBA" id="ARBA00022679"/>
    </source>
</evidence>
<dbReference type="PANTHER" id="PTHR11590">
    <property type="entry name" value="PROTEIN-GLUTAMINE GAMMA-GLUTAMYLTRANSFERASE"/>
    <property type="match status" value="1"/>
</dbReference>
<evidence type="ECO:0000259" key="10">
    <source>
        <dbReference type="SMART" id="SM00460"/>
    </source>
</evidence>
<feature type="binding site" evidence="9">
    <location>
        <position position="444"/>
    </location>
    <ligand>
        <name>Ca(2+)</name>
        <dbReference type="ChEBI" id="CHEBI:29108"/>
    </ligand>
</feature>
<evidence type="ECO:0000256" key="8">
    <source>
        <dbReference type="PIRSR" id="PIRSR000459-1"/>
    </source>
</evidence>
<dbReference type="InterPro" id="IPR036238">
    <property type="entry name" value="Transglutaminase_C_sf"/>
</dbReference>
<dbReference type="InterPro" id="IPR008958">
    <property type="entry name" value="Transglutaminase_C"/>
</dbReference>
<dbReference type="FunFam" id="2.60.40.10:FF:000171">
    <property type="entry name" value="protein-glutamine gamma-glutamyltransferase 6"/>
    <property type="match status" value="1"/>
</dbReference>
<keyword evidence="13" id="KW-1185">Reference proteome</keyword>
<dbReference type="SUPFAM" id="SSF49309">
    <property type="entry name" value="Transglutaminase, two C-terminal domains"/>
    <property type="match status" value="2"/>
</dbReference>
<dbReference type="InterPro" id="IPR023608">
    <property type="entry name" value="Transglutaminase_animal"/>
</dbReference>
<evidence type="ECO:0000313" key="13">
    <source>
        <dbReference type="Proteomes" id="UP000327044"/>
    </source>
</evidence>
<dbReference type="Gene3D" id="3.90.260.10">
    <property type="entry name" value="Transglutaminase-like"/>
    <property type="match status" value="1"/>
</dbReference>
<feature type="binding site" evidence="9">
    <location>
        <position position="494"/>
    </location>
    <ligand>
        <name>Ca(2+)</name>
        <dbReference type="ChEBI" id="CHEBI:29108"/>
    </ligand>
</feature>
<keyword evidence="5" id="KW-0012">Acyltransferase</keyword>
<evidence type="ECO:0000256" key="4">
    <source>
        <dbReference type="ARBA" id="ARBA00022837"/>
    </source>
</evidence>